<feature type="binding site" evidence="8">
    <location>
        <position position="60"/>
    </location>
    <ligand>
        <name>(R)-pantoate</name>
        <dbReference type="ChEBI" id="CHEBI:15980"/>
    </ligand>
</feature>
<comment type="function">
    <text evidence="8">Catalyzes the condensation of pantoate with beta-alanine in an ATP-dependent reaction via a pantoyl-adenylate intermediate.</text>
</comment>
<dbReference type="EC" id="6.3.2.1" evidence="8"/>
<dbReference type="Gene3D" id="3.40.50.620">
    <property type="entry name" value="HUPs"/>
    <property type="match status" value="1"/>
</dbReference>
<dbReference type="UniPathway" id="UPA00028">
    <property type="reaction ID" value="UER00005"/>
</dbReference>
<dbReference type="GO" id="GO:0005829">
    <property type="term" value="C:cytosol"/>
    <property type="evidence" value="ECO:0007669"/>
    <property type="project" value="TreeGrafter"/>
</dbReference>
<dbReference type="eggNOG" id="COG0414">
    <property type="taxonomic scope" value="Bacteria"/>
</dbReference>
<evidence type="ECO:0000256" key="7">
    <source>
        <dbReference type="ARBA" id="ARBA00048258"/>
    </source>
</evidence>
<keyword evidence="4 8" id="KW-0566">Pantothenate biosynthesis</keyword>
<dbReference type="InterPro" id="IPR014729">
    <property type="entry name" value="Rossmann-like_a/b/a_fold"/>
</dbReference>
<protein>
    <recommendedName>
        <fullName evidence="8">Pantothenate synthetase</fullName>
        <shortName evidence="8">PS</shortName>
        <ecNumber evidence="8">6.3.2.1</ecNumber>
    </recommendedName>
    <alternativeName>
        <fullName evidence="8">Pantoate--beta-alanine ligase</fullName>
    </alternativeName>
    <alternativeName>
        <fullName evidence="8">Pantoate-activating enzyme</fullName>
    </alternativeName>
</protein>
<comment type="subcellular location">
    <subcellularLocation>
        <location evidence="8">Cytoplasm</location>
    </subcellularLocation>
</comment>
<comment type="miscellaneous">
    <text evidence="8">The reaction proceeds by a bi uni uni bi ping pong mechanism.</text>
</comment>
<reference evidence="9 10" key="1">
    <citation type="submission" date="2015-11" db="EMBL/GenBank/DDBJ databases">
        <title>Genomic analysis of 38 Legionella species identifies large and diverse effector repertoires.</title>
        <authorList>
            <person name="Burstein D."/>
            <person name="Amaro F."/>
            <person name="Zusman T."/>
            <person name="Lifshitz Z."/>
            <person name="Cohen O."/>
            <person name="Gilbert J.A."/>
            <person name="Pupko T."/>
            <person name="Shuman H.A."/>
            <person name="Segal G."/>
        </authorList>
    </citation>
    <scope>NUCLEOTIDE SEQUENCE [LARGE SCALE GENOMIC DNA]</scope>
    <source>
        <strain evidence="9 10">ATCC 49655</strain>
    </source>
</reference>
<feature type="binding site" evidence="8">
    <location>
        <begin position="183"/>
        <end position="186"/>
    </location>
    <ligand>
        <name>ATP</name>
        <dbReference type="ChEBI" id="CHEBI:30616"/>
    </ligand>
</feature>
<keyword evidence="6 8" id="KW-0067">ATP-binding</keyword>
<comment type="pathway">
    <text evidence="1 8">Cofactor biosynthesis; (R)-pantothenate biosynthesis; (R)-pantothenate from (R)-pantoate and beta-alanine: step 1/1.</text>
</comment>
<evidence type="ECO:0000256" key="2">
    <source>
        <dbReference type="ARBA" id="ARBA00009256"/>
    </source>
</evidence>
<name>A0A0W0YT42_9GAMM</name>
<dbReference type="GO" id="GO:0015940">
    <property type="term" value="P:pantothenate biosynthetic process"/>
    <property type="evidence" value="ECO:0007669"/>
    <property type="project" value="UniProtKB-UniRule"/>
</dbReference>
<keyword evidence="5 8" id="KW-0547">Nucleotide-binding</keyword>
<dbReference type="Pfam" id="PF02569">
    <property type="entry name" value="Pantoate_ligase"/>
    <property type="match status" value="1"/>
</dbReference>
<dbReference type="InterPro" id="IPR003721">
    <property type="entry name" value="Pantoate_ligase"/>
</dbReference>
<dbReference type="SUPFAM" id="SSF52374">
    <property type="entry name" value="Nucleotidylyl transferase"/>
    <property type="match status" value="1"/>
</dbReference>
<proteinExistence type="inferred from homology"/>
<feature type="binding site" evidence="8">
    <location>
        <position position="175"/>
    </location>
    <ligand>
        <name>ATP</name>
        <dbReference type="ChEBI" id="CHEBI:30616"/>
    </ligand>
</feature>
<dbReference type="Proteomes" id="UP000054600">
    <property type="component" value="Unassembled WGS sequence"/>
</dbReference>
<comment type="subunit">
    <text evidence="8">Homodimer.</text>
</comment>
<evidence type="ECO:0000256" key="6">
    <source>
        <dbReference type="ARBA" id="ARBA00022840"/>
    </source>
</evidence>
<dbReference type="PATRIC" id="fig|1122169.6.peg.2019"/>
<comment type="caution">
    <text evidence="9">The sequence shown here is derived from an EMBL/GenBank/DDBJ whole genome shotgun (WGS) entry which is preliminary data.</text>
</comment>
<feature type="active site" description="Proton donor" evidence="8">
    <location>
        <position position="36"/>
    </location>
</feature>
<dbReference type="GO" id="GO:0004592">
    <property type="term" value="F:pantoate-beta-alanine ligase activity"/>
    <property type="evidence" value="ECO:0007669"/>
    <property type="project" value="UniProtKB-UniRule"/>
</dbReference>
<evidence type="ECO:0000313" key="10">
    <source>
        <dbReference type="Proteomes" id="UP000054600"/>
    </source>
</evidence>
<comment type="catalytic activity">
    <reaction evidence="7 8">
        <text>(R)-pantoate + beta-alanine + ATP = (R)-pantothenate + AMP + diphosphate + H(+)</text>
        <dbReference type="Rhea" id="RHEA:10912"/>
        <dbReference type="ChEBI" id="CHEBI:15378"/>
        <dbReference type="ChEBI" id="CHEBI:15980"/>
        <dbReference type="ChEBI" id="CHEBI:29032"/>
        <dbReference type="ChEBI" id="CHEBI:30616"/>
        <dbReference type="ChEBI" id="CHEBI:33019"/>
        <dbReference type="ChEBI" id="CHEBI:57966"/>
        <dbReference type="ChEBI" id="CHEBI:456215"/>
        <dbReference type="EC" id="6.3.2.1"/>
    </reaction>
</comment>
<dbReference type="AlphaFoldDB" id="A0A0W0YT42"/>
<feature type="binding site" evidence="8">
    <location>
        <position position="60"/>
    </location>
    <ligand>
        <name>beta-alanine</name>
        <dbReference type="ChEBI" id="CHEBI:57966"/>
    </ligand>
</feature>
<evidence type="ECO:0000313" key="9">
    <source>
        <dbReference type="EMBL" id="KTD60010.1"/>
    </source>
</evidence>
<evidence type="ECO:0000256" key="8">
    <source>
        <dbReference type="HAMAP-Rule" id="MF_00158"/>
    </source>
</evidence>
<feature type="binding site" evidence="8">
    <location>
        <position position="152"/>
    </location>
    <ligand>
        <name>(R)-pantoate</name>
        <dbReference type="ChEBI" id="CHEBI:15980"/>
    </ligand>
</feature>
<keyword evidence="10" id="KW-1185">Reference proteome</keyword>
<gene>
    <name evidence="8 9" type="primary">panC</name>
    <name evidence="9" type="ORF">Lsha_1760</name>
</gene>
<keyword evidence="3 8" id="KW-0436">Ligase</keyword>
<dbReference type="HAMAP" id="MF_00158">
    <property type="entry name" value="PanC"/>
    <property type="match status" value="1"/>
</dbReference>
<dbReference type="NCBIfam" id="TIGR00018">
    <property type="entry name" value="panC"/>
    <property type="match status" value="1"/>
</dbReference>
<dbReference type="Gene3D" id="3.30.1300.10">
    <property type="entry name" value="Pantoate-beta-alanine ligase, C-terminal domain"/>
    <property type="match status" value="1"/>
</dbReference>
<dbReference type="EMBL" id="LNYW01000046">
    <property type="protein sequence ID" value="KTD60010.1"/>
    <property type="molecule type" value="Genomic_DNA"/>
</dbReference>
<dbReference type="STRING" id="1122169.Lsha_1760"/>
<feature type="binding site" evidence="8">
    <location>
        <begin position="29"/>
        <end position="36"/>
    </location>
    <ligand>
        <name>ATP</name>
        <dbReference type="ChEBI" id="CHEBI:30616"/>
    </ligand>
</feature>
<dbReference type="PANTHER" id="PTHR21299">
    <property type="entry name" value="CYTIDYLATE KINASE/PANTOATE-BETA-ALANINE LIGASE"/>
    <property type="match status" value="1"/>
</dbReference>
<dbReference type="PANTHER" id="PTHR21299:SF1">
    <property type="entry name" value="PANTOATE--BETA-ALANINE LIGASE"/>
    <property type="match status" value="1"/>
</dbReference>
<evidence type="ECO:0000256" key="1">
    <source>
        <dbReference type="ARBA" id="ARBA00004990"/>
    </source>
</evidence>
<sequence length="252" mass="28700">MQIFHNLEEWIAFRATLPAQCTLGFAPTMGNLHAGHASLFLASSKENDYTVSSLFINPTQFNRPDDFEHYPRTLEADIKLMTDSGVDFCILPNEKEIYADGYTYQVQENSLCQLMEGKHRPGHFNGVLTVVMKLLNLTRPTTAYFGEKDYQQYLLIRGMAQALFMNVAIKSCPTIREESGLAFSSRNNRLTPEQKILAEEFARIFHQDKACAMIIEELNAQGIKVDYIEEHQGRKFAAVMIGDIRLIDNYSL</sequence>
<dbReference type="OrthoDB" id="9773087at2"/>
<accession>A0A0W0YT42</accession>
<evidence type="ECO:0000256" key="4">
    <source>
        <dbReference type="ARBA" id="ARBA00022655"/>
    </source>
</evidence>
<organism evidence="9 10">
    <name type="scientific">Legionella shakespearei DSM 23087</name>
    <dbReference type="NCBI Taxonomy" id="1122169"/>
    <lineage>
        <taxon>Bacteria</taxon>
        <taxon>Pseudomonadati</taxon>
        <taxon>Pseudomonadota</taxon>
        <taxon>Gammaproteobacteria</taxon>
        <taxon>Legionellales</taxon>
        <taxon>Legionellaceae</taxon>
        <taxon>Legionella</taxon>
    </lineage>
</organism>
<evidence type="ECO:0000256" key="3">
    <source>
        <dbReference type="ARBA" id="ARBA00022598"/>
    </source>
</evidence>
<dbReference type="GO" id="GO:0005524">
    <property type="term" value="F:ATP binding"/>
    <property type="evidence" value="ECO:0007669"/>
    <property type="project" value="UniProtKB-KW"/>
</dbReference>
<feature type="binding site" evidence="8">
    <location>
        <begin position="146"/>
        <end position="149"/>
    </location>
    <ligand>
        <name>ATP</name>
        <dbReference type="ChEBI" id="CHEBI:30616"/>
    </ligand>
</feature>
<dbReference type="InterPro" id="IPR042176">
    <property type="entry name" value="Pantoate_ligase_C"/>
</dbReference>
<keyword evidence="8" id="KW-0963">Cytoplasm</keyword>
<evidence type="ECO:0000256" key="5">
    <source>
        <dbReference type="ARBA" id="ARBA00022741"/>
    </source>
</evidence>
<comment type="similarity">
    <text evidence="2 8">Belongs to the pantothenate synthetase family.</text>
</comment>
<dbReference type="RefSeq" id="WP_018576020.1">
    <property type="nucleotide sequence ID" value="NZ_KB892382.1"/>
</dbReference>